<accession>A0A7R7XZM8</accession>
<name>A0A7R7XZM8_9EURO</name>
<gene>
    <name evidence="1" type="ORF">APUU_80963A</name>
</gene>
<dbReference type="AlphaFoldDB" id="A0A7R7XZM8"/>
<evidence type="ECO:0000313" key="1">
    <source>
        <dbReference type="EMBL" id="BCS30660.1"/>
    </source>
</evidence>
<evidence type="ECO:0000313" key="2">
    <source>
        <dbReference type="Proteomes" id="UP000654913"/>
    </source>
</evidence>
<dbReference type="KEGG" id="apuu:APUU_80963A"/>
<proteinExistence type="predicted"/>
<keyword evidence="2" id="KW-1185">Reference proteome</keyword>
<dbReference type="OrthoDB" id="3548654at2759"/>
<protein>
    <submittedName>
        <fullName evidence="1">Uncharacterized protein</fullName>
    </submittedName>
</protein>
<sequence length="219" mass="24047">MERLSKLDTDNDDAAETLDLTRTLIMTGIKSASKTLQIISQNDSLLEVFLLYNLEFTYAAAIHLAMASALSPEAFDGKASAQEAHSILDQMISNGNKVARVRKEELLHLEGLFHEVAARAESKGLQPLSLTTALGREVDPDEHGFRVGTEEQHLRQLSDDMLPDAHGDPEYDHSMYHGDVLMPSTELLNDIGISSVEFLGIIEQIGNPDTGYSLLDLGQ</sequence>
<dbReference type="Proteomes" id="UP000654913">
    <property type="component" value="Chromosome 8"/>
</dbReference>
<dbReference type="EMBL" id="AP024450">
    <property type="protein sequence ID" value="BCS30660.1"/>
    <property type="molecule type" value="Genomic_DNA"/>
</dbReference>
<dbReference type="RefSeq" id="XP_041562846.1">
    <property type="nucleotide sequence ID" value="XM_041697302.1"/>
</dbReference>
<dbReference type="GeneID" id="64980657"/>
<reference evidence="1" key="1">
    <citation type="submission" date="2021-01" db="EMBL/GenBank/DDBJ databases">
        <authorList>
            <consortium name="Aspergillus puulaauensis MK2 genome sequencing consortium"/>
            <person name="Kazuki M."/>
            <person name="Futagami T."/>
        </authorList>
    </citation>
    <scope>NUCLEOTIDE SEQUENCE</scope>
    <source>
        <strain evidence="1">MK2</strain>
    </source>
</reference>
<organism evidence="1 2">
    <name type="scientific">Aspergillus puulaauensis</name>
    <dbReference type="NCBI Taxonomy" id="1220207"/>
    <lineage>
        <taxon>Eukaryota</taxon>
        <taxon>Fungi</taxon>
        <taxon>Dikarya</taxon>
        <taxon>Ascomycota</taxon>
        <taxon>Pezizomycotina</taxon>
        <taxon>Eurotiomycetes</taxon>
        <taxon>Eurotiomycetidae</taxon>
        <taxon>Eurotiales</taxon>
        <taxon>Aspergillaceae</taxon>
        <taxon>Aspergillus</taxon>
    </lineage>
</organism>
<reference evidence="1" key="2">
    <citation type="submission" date="2021-02" db="EMBL/GenBank/DDBJ databases">
        <title>Aspergillus puulaauensis MK2 genome sequence.</title>
        <authorList>
            <person name="Futagami T."/>
            <person name="Mori K."/>
            <person name="Kadooka C."/>
            <person name="Tanaka T."/>
        </authorList>
    </citation>
    <scope>NUCLEOTIDE SEQUENCE</scope>
    <source>
        <strain evidence="1">MK2</strain>
    </source>
</reference>